<evidence type="ECO:0000313" key="3">
    <source>
        <dbReference type="EMBL" id="KAH0820069.1"/>
    </source>
</evidence>
<keyword evidence="4" id="KW-1185">Reference proteome</keyword>
<dbReference type="InterPro" id="IPR007110">
    <property type="entry name" value="Ig-like_dom"/>
</dbReference>
<keyword evidence="1" id="KW-1015">Disulfide bond</keyword>
<accession>A0A8J6HSW3</accession>
<protein>
    <recommendedName>
        <fullName evidence="2">Ig-like domain-containing protein</fullName>
    </recommendedName>
</protein>
<organism evidence="3 4">
    <name type="scientific">Tenebrio molitor</name>
    <name type="common">Yellow mealworm beetle</name>
    <dbReference type="NCBI Taxonomy" id="7067"/>
    <lineage>
        <taxon>Eukaryota</taxon>
        <taxon>Metazoa</taxon>
        <taxon>Ecdysozoa</taxon>
        <taxon>Arthropoda</taxon>
        <taxon>Hexapoda</taxon>
        <taxon>Insecta</taxon>
        <taxon>Pterygota</taxon>
        <taxon>Neoptera</taxon>
        <taxon>Endopterygota</taxon>
        <taxon>Coleoptera</taxon>
        <taxon>Polyphaga</taxon>
        <taxon>Cucujiformia</taxon>
        <taxon>Tenebrionidae</taxon>
        <taxon>Tenebrio</taxon>
    </lineage>
</organism>
<dbReference type="InterPro" id="IPR036179">
    <property type="entry name" value="Ig-like_dom_sf"/>
</dbReference>
<dbReference type="Gene3D" id="2.60.40.10">
    <property type="entry name" value="Immunoglobulins"/>
    <property type="match status" value="1"/>
</dbReference>
<gene>
    <name evidence="3" type="ORF">GEV33_002722</name>
</gene>
<feature type="domain" description="Ig-like" evidence="2">
    <location>
        <begin position="86"/>
        <end position="149"/>
    </location>
</feature>
<dbReference type="InterPro" id="IPR013783">
    <property type="entry name" value="Ig-like_fold"/>
</dbReference>
<dbReference type="Pfam" id="PF08205">
    <property type="entry name" value="C2-set_2"/>
    <property type="match status" value="1"/>
</dbReference>
<evidence type="ECO:0000313" key="4">
    <source>
        <dbReference type="Proteomes" id="UP000719412"/>
    </source>
</evidence>
<comment type="caution">
    <text evidence="3">The sequence shown here is derived from an EMBL/GenBank/DDBJ whole genome shotgun (WGS) entry which is preliminary data.</text>
</comment>
<dbReference type="PROSITE" id="PS50835">
    <property type="entry name" value="IG_LIKE"/>
    <property type="match status" value="1"/>
</dbReference>
<reference evidence="3" key="1">
    <citation type="journal article" date="2020" name="J Insects Food Feed">
        <title>The yellow mealworm (Tenebrio molitor) genome: a resource for the emerging insects as food and feed industry.</title>
        <authorList>
            <person name="Eriksson T."/>
            <person name="Andere A."/>
            <person name="Kelstrup H."/>
            <person name="Emery V."/>
            <person name="Picard C."/>
        </authorList>
    </citation>
    <scope>NUCLEOTIDE SEQUENCE</scope>
    <source>
        <strain evidence="3">Stoneville</strain>
        <tissue evidence="3">Whole head</tissue>
    </source>
</reference>
<evidence type="ECO:0000256" key="1">
    <source>
        <dbReference type="ARBA" id="ARBA00023157"/>
    </source>
</evidence>
<dbReference type="Proteomes" id="UP000719412">
    <property type="component" value="Unassembled WGS sequence"/>
</dbReference>
<name>A0A8J6HSW3_TENMO</name>
<dbReference type="AlphaFoldDB" id="A0A8J6HSW3"/>
<evidence type="ECO:0000259" key="2">
    <source>
        <dbReference type="PROSITE" id="PS50835"/>
    </source>
</evidence>
<dbReference type="EMBL" id="JABDTM020012935">
    <property type="protein sequence ID" value="KAH0820069.1"/>
    <property type="molecule type" value="Genomic_DNA"/>
</dbReference>
<dbReference type="InterPro" id="IPR013162">
    <property type="entry name" value="CD80_C2-set"/>
</dbReference>
<sequence length="149" mass="15885">MLVLNFPITRGSSRWIPSLVPPFLTRPINKGGGGGGGGGRGPAIKSVSLAPLCSPLWKMGRYESLCAPSNYATITVSIQLPKPVKPTDVILTYNDKEVNESTKLEEKNQGEAVILTCKAPGGKPIPTVSWYNGSQLINMGESSGARKFK</sequence>
<proteinExistence type="predicted"/>
<dbReference type="SUPFAM" id="SSF48726">
    <property type="entry name" value="Immunoglobulin"/>
    <property type="match status" value="1"/>
</dbReference>
<reference evidence="3" key="2">
    <citation type="submission" date="2021-08" db="EMBL/GenBank/DDBJ databases">
        <authorList>
            <person name="Eriksson T."/>
        </authorList>
    </citation>
    <scope>NUCLEOTIDE SEQUENCE</scope>
    <source>
        <strain evidence="3">Stoneville</strain>
        <tissue evidence="3">Whole head</tissue>
    </source>
</reference>